<evidence type="ECO:0000256" key="1">
    <source>
        <dbReference type="SAM" id="SignalP"/>
    </source>
</evidence>
<evidence type="ECO:0000313" key="2">
    <source>
        <dbReference type="EMBL" id="KAK3307847.1"/>
    </source>
</evidence>
<reference evidence="2" key="2">
    <citation type="submission" date="2023-06" db="EMBL/GenBank/DDBJ databases">
        <authorList>
            <consortium name="Lawrence Berkeley National Laboratory"/>
            <person name="Mondo S.J."/>
            <person name="Hensen N."/>
            <person name="Bonometti L."/>
            <person name="Westerberg I."/>
            <person name="Brannstrom I.O."/>
            <person name="Guillou S."/>
            <person name="Cros-Aarteil S."/>
            <person name="Calhoun S."/>
            <person name="Haridas S."/>
            <person name="Kuo A."/>
            <person name="Pangilinan J."/>
            <person name="Riley R."/>
            <person name="Labutti K."/>
            <person name="Andreopoulos B."/>
            <person name="Lipzen A."/>
            <person name="Chen C."/>
            <person name="Yanf M."/>
            <person name="Daum C."/>
            <person name="Ng V."/>
            <person name="Clum A."/>
            <person name="Steindorff A."/>
            <person name="Ohm R."/>
            <person name="Martin F."/>
            <person name="Silar P."/>
            <person name="Natvig D."/>
            <person name="Lalanne C."/>
            <person name="Gautier V."/>
            <person name="Ament-Velasquez S.L."/>
            <person name="Kruys A."/>
            <person name="Hutchinson M.I."/>
            <person name="Powell A.J."/>
            <person name="Barry K."/>
            <person name="Miller A.N."/>
            <person name="Grigoriev I.V."/>
            <person name="Debuchy R."/>
            <person name="Gladieux P."/>
            <person name="Thoren M.H."/>
            <person name="Johannesson H."/>
        </authorList>
    </citation>
    <scope>NUCLEOTIDE SEQUENCE</scope>
    <source>
        <strain evidence="2">CBS 333.67</strain>
    </source>
</reference>
<name>A0AAJ0M3P5_9PEZI</name>
<dbReference type="Proteomes" id="UP001273166">
    <property type="component" value="Unassembled WGS sequence"/>
</dbReference>
<dbReference type="RefSeq" id="XP_062723627.1">
    <property type="nucleotide sequence ID" value="XM_062867715.1"/>
</dbReference>
<accession>A0AAJ0M3P5</accession>
<evidence type="ECO:0000313" key="3">
    <source>
        <dbReference type="Proteomes" id="UP001273166"/>
    </source>
</evidence>
<keyword evidence="3" id="KW-1185">Reference proteome</keyword>
<dbReference type="EMBL" id="JAUDZG010000002">
    <property type="protein sequence ID" value="KAK3307847.1"/>
    <property type="molecule type" value="Genomic_DNA"/>
</dbReference>
<reference evidence="2" key="1">
    <citation type="journal article" date="2023" name="Mol. Phylogenet. Evol.">
        <title>Genome-scale phylogeny and comparative genomics of the fungal order Sordariales.</title>
        <authorList>
            <person name="Hensen N."/>
            <person name="Bonometti L."/>
            <person name="Westerberg I."/>
            <person name="Brannstrom I.O."/>
            <person name="Guillou S."/>
            <person name="Cros-Aarteil S."/>
            <person name="Calhoun S."/>
            <person name="Haridas S."/>
            <person name="Kuo A."/>
            <person name="Mondo S."/>
            <person name="Pangilinan J."/>
            <person name="Riley R."/>
            <person name="LaButti K."/>
            <person name="Andreopoulos B."/>
            <person name="Lipzen A."/>
            <person name="Chen C."/>
            <person name="Yan M."/>
            <person name="Daum C."/>
            <person name="Ng V."/>
            <person name="Clum A."/>
            <person name="Steindorff A."/>
            <person name="Ohm R.A."/>
            <person name="Martin F."/>
            <person name="Silar P."/>
            <person name="Natvig D.O."/>
            <person name="Lalanne C."/>
            <person name="Gautier V."/>
            <person name="Ament-Velasquez S.L."/>
            <person name="Kruys A."/>
            <person name="Hutchinson M.I."/>
            <person name="Powell A.J."/>
            <person name="Barry K."/>
            <person name="Miller A.N."/>
            <person name="Grigoriev I.V."/>
            <person name="Debuchy R."/>
            <person name="Gladieux P."/>
            <person name="Hiltunen Thoren M."/>
            <person name="Johannesson H."/>
        </authorList>
    </citation>
    <scope>NUCLEOTIDE SEQUENCE</scope>
    <source>
        <strain evidence="2">CBS 333.67</strain>
    </source>
</reference>
<protein>
    <submittedName>
        <fullName evidence="2">Uncharacterized protein</fullName>
    </submittedName>
</protein>
<comment type="caution">
    <text evidence="2">The sequence shown here is derived from an EMBL/GenBank/DDBJ whole genome shotgun (WGS) entry which is preliminary data.</text>
</comment>
<dbReference type="GeneID" id="87886544"/>
<gene>
    <name evidence="2" type="ORF">B0T15DRAFT_508375</name>
</gene>
<keyword evidence="1" id="KW-0732">Signal</keyword>
<feature type="signal peptide" evidence="1">
    <location>
        <begin position="1"/>
        <end position="26"/>
    </location>
</feature>
<feature type="chain" id="PRO_5042507752" evidence="1">
    <location>
        <begin position="27"/>
        <end position="115"/>
    </location>
</feature>
<organism evidence="2 3">
    <name type="scientific">Chaetomium strumarium</name>
    <dbReference type="NCBI Taxonomy" id="1170767"/>
    <lineage>
        <taxon>Eukaryota</taxon>
        <taxon>Fungi</taxon>
        <taxon>Dikarya</taxon>
        <taxon>Ascomycota</taxon>
        <taxon>Pezizomycotina</taxon>
        <taxon>Sordariomycetes</taxon>
        <taxon>Sordariomycetidae</taxon>
        <taxon>Sordariales</taxon>
        <taxon>Chaetomiaceae</taxon>
        <taxon>Chaetomium</taxon>
    </lineage>
</organism>
<sequence length="115" mass="12384">MRLILSFFFPGSLLPLLTSWLPMAQALPLAATVTPTPASSYNNNNNNNNMPEELQGKLDTLATCGGVTGFCSSGRCLCSGFCEGVCMGFGRSKVDMVRTLLIFIVNQPRGIMLCE</sequence>
<dbReference type="AlphaFoldDB" id="A0AAJ0M3P5"/>
<proteinExistence type="predicted"/>